<dbReference type="Proteomes" id="UP000697107">
    <property type="component" value="Unassembled WGS sequence"/>
</dbReference>
<dbReference type="EMBL" id="RCML01002567">
    <property type="protein sequence ID" value="KAG2957530.1"/>
    <property type="molecule type" value="Genomic_DNA"/>
</dbReference>
<evidence type="ECO:0000313" key="2">
    <source>
        <dbReference type="EMBL" id="KAG3201351.1"/>
    </source>
</evidence>
<dbReference type="Proteomes" id="UP000760860">
    <property type="component" value="Unassembled WGS sequence"/>
</dbReference>
<protein>
    <submittedName>
        <fullName evidence="3">Uncharacterized protein</fullName>
    </submittedName>
</protein>
<reference evidence="3 4" key="1">
    <citation type="submission" date="2018-01" db="EMBL/GenBank/DDBJ databases">
        <title>Draft genome of the strawberry crown rot pathogen Phytophthora cactorum.</title>
        <authorList>
            <person name="Armitage A.D."/>
            <person name="Lysoe E."/>
            <person name="Nellist C.F."/>
            <person name="Harrison R.J."/>
            <person name="Brurberg M.B."/>
        </authorList>
    </citation>
    <scope>NUCLEOTIDE SEQUENCE [LARGE SCALE GENOMIC DNA]</scope>
    <source>
        <strain evidence="3 4">10300</strain>
    </source>
</reference>
<name>A0A329RHP5_9STRA</name>
<gene>
    <name evidence="3" type="ORF">PC110_g20309</name>
    <name evidence="1" type="ORF">PC118_g23976</name>
    <name evidence="2" type="ORF">PC129_g23542</name>
</gene>
<dbReference type="Proteomes" id="UP000251314">
    <property type="component" value="Unassembled WGS sequence"/>
</dbReference>
<evidence type="ECO:0000313" key="4">
    <source>
        <dbReference type="Proteomes" id="UP000251314"/>
    </source>
</evidence>
<dbReference type="VEuPathDB" id="FungiDB:PC110_g20309"/>
<sequence>MDSATPAAIRPLSEMKINVWTAVLMVQLMNIPDKMRLINSQKQTCRSAKHTSKAC</sequence>
<dbReference type="EMBL" id="MJFZ01001098">
    <property type="protein sequence ID" value="RAW23256.1"/>
    <property type="molecule type" value="Genomic_DNA"/>
</dbReference>
<evidence type="ECO:0000313" key="3">
    <source>
        <dbReference type="EMBL" id="RAW23256.1"/>
    </source>
</evidence>
<reference evidence="2" key="2">
    <citation type="submission" date="2018-05" db="EMBL/GenBank/DDBJ databases">
        <title>Effector identification in a new, highly contiguous assembly of the strawberry crown rot pathogen Phytophthora cactorum.</title>
        <authorList>
            <person name="Armitage A.D."/>
            <person name="Nellist C.F."/>
            <person name="Bates H."/>
            <person name="Vickerstaff R.J."/>
            <person name="Harrison R.J."/>
        </authorList>
    </citation>
    <scope>NUCLEOTIDE SEQUENCE</scope>
    <source>
        <strain evidence="1">P415</strain>
        <strain evidence="2">P421</strain>
    </source>
</reference>
<accession>A0A329RHP5</accession>
<evidence type="ECO:0000313" key="1">
    <source>
        <dbReference type="EMBL" id="KAG2957530.1"/>
    </source>
</evidence>
<proteinExistence type="predicted"/>
<dbReference type="AlphaFoldDB" id="A0A329RHP5"/>
<comment type="caution">
    <text evidence="3">The sequence shown here is derived from an EMBL/GenBank/DDBJ whole genome shotgun (WGS) entry which is preliminary data.</text>
</comment>
<organism evidence="3 4">
    <name type="scientific">Phytophthora cactorum</name>
    <dbReference type="NCBI Taxonomy" id="29920"/>
    <lineage>
        <taxon>Eukaryota</taxon>
        <taxon>Sar</taxon>
        <taxon>Stramenopiles</taxon>
        <taxon>Oomycota</taxon>
        <taxon>Peronosporomycetes</taxon>
        <taxon>Peronosporales</taxon>
        <taxon>Peronosporaceae</taxon>
        <taxon>Phytophthora</taxon>
    </lineage>
</organism>
<keyword evidence="4" id="KW-1185">Reference proteome</keyword>
<dbReference type="EMBL" id="RCMV01002748">
    <property type="protein sequence ID" value="KAG3201351.1"/>
    <property type="molecule type" value="Genomic_DNA"/>
</dbReference>